<reference evidence="1" key="2">
    <citation type="journal article" date="2015" name="Data Brief">
        <title>Shoot transcriptome of the giant reed, Arundo donax.</title>
        <authorList>
            <person name="Barrero R.A."/>
            <person name="Guerrero F.D."/>
            <person name="Moolhuijzen P."/>
            <person name="Goolsby J.A."/>
            <person name="Tidwell J."/>
            <person name="Bellgard S.E."/>
            <person name="Bellgard M.I."/>
        </authorList>
    </citation>
    <scope>NUCLEOTIDE SEQUENCE</scope>
    <source>
        <tissue evidence="1">Shoot tissue taken approximately 20 cm above the soil surface</tissue>
    </source>
</reference>
<sequence>MDILLLHTYCHTGHTNSTEAQCNLIGGEKFVQIISTIVLRADAFPVPSWAILCCQMQSQNMLIISGQRYQGPREQALCCI</sequence>
<organism evidence="1">
    <name type="scientific">Arundo donax</name>
    <name type="common">Giant reed</name>
    <name type="synonym">Donax arundinaceus</name>
    <dbReference type="NCBI Taxonomy" id="35708"/>
    <lineage>
        <taxon>Eukaryota</taxon>
        <taxon>Viridiplantae</taxon>
        <taxon>Streptophyta</taxon>
        <taxon>Embryophyta</taxon>
        <taxon>Tracheophyta</taxon>
        <taxon>Spermatophyta</taxon>
        <taxon>Magnoliopsida</taxon>
        <taxon>Liliopsida</taxon>
        <taxon>Poales</taxon>
        <taxon>Poaceae</taxon>
        <taxon>PACMAD clade</taxon>
        <taxon>Arundinoideae</taxon>
        <taxon>Arundineae</taxon>
        <taxon>Arundo</taxon>
    </lineage>
</organism>
<dbReference type="EMBL" id="GBRH01185916">
    <property type="protein sequence ID" value="JAE11980.1"/>
    <property type="molecule type" value="Transcribed_RNA"/>
</dbReference>
<protein>
    <submittedName>
        <fullName evidence="1">Uncharacterized protein</fullName>
    </submittedName>
</protein>
<proteinExistence type="predicted"/>
<evidence type="ECO:0000313" key="1">
    <source>
        <dbReference type="EMBL" id="JAE11980.1"/>
    </source>
</evidence>
<dbReference type="AlphaFoldDB" id="A0A0A9FG01"/>
<accession>A0A0A9FG01</accession>
<reference evidence="1" key="1">
    <citation type="submission" date="2014-09" db="EMBL/GenBank/DDBJ databases">
        <authorList>
            <person name="Magalhaes I.L.F."/>
            <person name="Oliveira U."/>
            <person name="Santos F.R."/>
            <person name="Vidigal T.H.D.A."/>
            <person name="Brescovit A.D."/>
            <person name="Santos A.J."/>
        </authorList>
    </citation>
    <scope>NUCLEOTIDE SEQUENCE</scope>
    <source>
        <tissue evidence="1">Shoot tissue taken approximately 20 cm above the soil surface</tissue>
    </source>
</reference>
<name>A0A0A9FG01_ARUDO</name>